<sequence length="375" mass="42006">MEEKRAEPRSLFQSHLKVFNEELGRVDHCWSDPEGPSFKVRGEDYLYGGEKINAGPSQYTFLGLDLVLGTDNNVLSNVGSVPYCSLQKARKRGFKGFVLILNFRAHFGNFLAYWTPSRVLVKRTPEELEADALLKPYQTGHAIFDSLIEQFVEGSDDYRNARLKVIPVLHEGNWVLRQVVSGKPAIICSKIRTVWHRDLSSENNYLEAYIDLSSSKIAVGILSLVRFYVSSVAVDLAFTIEGTADEELPEEILCAFRFYRLNFNEAHNVARLEKEYAEFLSEVKSATNSGGADELQKQNGSSASNHCGNNQLRCDPDNSDRGRVSPVRLSQSEDKSTSNNDSFHSIAEGDFGIDDEPQSSSLPVLNQLDLNHENS</sequence>
<reference evidence="3" key="1">
    <citation type="submission" date="2017-11" db="EMBL/GenBank/DDBJ databases">
        <title>The sensing device of the deep-sea amphipod.</title>
        <authorList>
            <person name="Kobayashi H."/>
            <person name="Nagahama T."/>
            <person name="Arai W."/>
            <person name="Sasagawa Y."/>
            <person name="Umeda M."/>
            <person name="Hayashi T."/>
            <person name="Nikaido I."/>
            <person name="Watanabe H."/>
            <person name="Oguri K."/>
            <person name="Kitazato H."/>
            <person name="Fujioka K."/>
            <person name="Kido Y."/>
            <person name="Takami H."/>
        </authorList>
    </citation>
    <scope>NUCLEOTIDE SEQUENCE</scope>
    <source>
        <tissue evidence="3">Whole body</tissue>
    </source>
</reference>
<feature type="domain" description="Protein ENHANCED DISEASE RESISTANCE 2 C-terminal" evidence="2">
    <location>
        <begin position="30"/>
        <end position="261"/>
    </location>
</feature>
<feature type="compositionally biased region" description="Basic and acidic residues" evidence="1">
    <location>
        <begin position="314"/>
        <end position="323"/>
    </location>
</feature>
<proteinExistence type="evidence at transcript level"/>
<dbReference type="EMBL" id="IACT01008198">
    <property type="protein sequence ID" value="LAC27310.1"/>
    <property type="molecule type" value="mRNA"/>
</dbReference>
<evidence type="ECO:0000259" key="2">
    <source>
        <dbReference type="Pfam" id="PF07059"/>
    </source>
</evidence>
<dbReference type="InterPro" id="IPR009769">
    <property type="entry name" value="EDR2_C"/>
</dbReference>
<dbReference type="PANTHER" id="PTHR12136">
    <property type="entry name" value="ENHANCED DISEASE RESISTANCE-RELATED"/>
    <property type="match status" value="1"/>
</dbReference>
<organism evidence="3">
    <name type="scientific">Hirondellea gigas</name>
    <dbReference type="NCBI Taxonomy" id="1518452"/>
    <lineage>
        <taxon>Eukaryota</taxon>
        <taxon>Metazoa</taxon>
        <taxon>Ecdysozoa</taxon>
        <taxon>Arthropoda</taxon>
        <taxon>Crustacea</taxon>
        <taxon>Multicrustacea</taxon>
        <taxon>Malacostraca</taxon>
        <taxon>Eumalacostraca</taxon>
        <taxon>Peracarida</taxon>
        <taxon>Amphipoda</taxon>
        <taxon>Amphilochidea</taxon>
        <taxon>Lysianassida</taxon>
        <taxon>Lysianassidira</taxon>
        <taxon>Lysianassoidea</taxon>
        <taxon>Lysianassidae</taxon>
        <taxon>Hirondellea</taxon>
    </lineage>
</organism>
<dbReference type="AlphaFoldDB" id="A0A6A7G975"/>
<name>A0A6A7G975_9CRUS</name>
<feature type="region of interest" description="Disordered" evidence="1">
    <location>
        <begin position="289"/>
        <end position="375"/>
    </location>
</feature>
<evidence type="ECO:0000313" key="3">
    <source>
        <dbReference type="EMBL" id="LAC27310.1"/>
    </source>
</evidence>
<protein>
    <recommendedName>
        <fullName evidence="2">Protein ENHANCED DISEASE RESISTANCE 2 C-terminal domain-containing protein</fullName>
    </recommendedName>
</protein>
<evidence type="ECO:0000256" key="1">
    <source>
        <dbReference type="SAM" id="MobiDB-lite"/>
    </source>
</evidence>
<dbReference type="InterPro" id="IPR045096">
    <property type="entry name" value="EDR2-like"/>
</dbReference>
<feature type="compositionally biased region" description="Polar residues" evidence="1">
    <location>
        <begin position="297"/>
        <end position="312"/>
    </location>
</feature>
<dbReference type="Pfam" id="PF07059">
    <property type="entry name" value="EDR2_C"/>
    <property type="match status" value="1"/>
</dbReference>
<accession>A0A6A7G975</accession>
<dbReference type="PANTHER" id="PTHR12136:SF41">
    <property type="entry name" value="PLECKSTRIN HOMOLOGY (PH) AND LIPID-BINDING START DOMAINS-CONTAINING PROTEIN"/>
    <property type="match status" value="1"/>
</dbReference>